<dbReference type="SMART" id="SM00057">
    <property type="entry name" value="FIMAC"/>
    <property type="match status" value="2"/>
</dbReference>
<dbReference type="PANTHER" id="PTHR10913">
    <property type="entry name" value="FOLLISTATIN-RELATED"/>
    <property type="match status" value="1"/>
</dbReference>
<dbReference type="GO" id="GO:0005576">
    <property type="term" value="C:extracellular region"/>
    <property type="evidence" value="ECO:0007669"/>
    <property type="project" value="TreeGrafter"/>
</dbReference>
<feature type="disulfide bond" evidence="6">
    <location>
        <begin position="299"/>
        <end position="316"/>
    </location>
</feature>
<dbReference type="Pfam" id="PF00053">
    <property type="entry name" value="EGF_laminin"/>
    <property type="match status" value="1"/>
</dbReference>
<comment type="caution">
    <text evidence="6">Lacks conserved residue(s) required for the propagation of feature annotation.</text>
</comment>
<feature type="domain" description="Kazal-like" evidence="8">
    <location>
        <begin position="27"/>
        <end position="74"/>
    </location>
</feature>
<dbReference type="CDD" id="cd00055">
    <property type="entry name" value="EGF_Lam"/>
    <property type="match status" value="1"/>
</dbReference>
<dbReference type="SUPFAM" id="SSF57196">
    <property type="entry name" value="EGF/Laminin"/>
    <property type="match status" value="1"/>
</dbReference>
<protein>
    <recommendedName>
        <fullName evidence="11">Agrin</fullName>
    </recommendedName>
</protein>
<reference evidence="9 10" key="1">
    <citation type="submission" date="2021-06" db="EMBL/GenBank/DDBJ databases">
        <title>Caerostris extrusa draft genome.</title>
        <authorList>
            <person name="Kono N."/>
            <person name="Arakawa K."/>
        </authorList>
    </citation>
    <scope>NUCLEOTIDE SEQUENCE [LARGE SCALE GENOMIC DNA]</scope>
</reference>
<evidence type="ECO:0000313" key="9">
    <source>
        <dbReference type="EMBL" id="GIY45050.1"/>
    </source>
</evidence>
<dbReference type="InterPro" id="IPR002049">
    <property type="entry name" value="LE_dom"/>
</dbReference>
<evidence type="ECO:0000256" key="5">
    <source>
        <dbReference type="ARBA" id="ARBA00023180"/>
    </source>
</evidence>
<evidence type="ECO:0000256" key="4">
    <source>
        <dbReference type="ARBA" id="ARBA00023157"/>
    </source>
</evidence>
<dbReference type="AlphaFoldDB" id="A0AAV4TJU5"/>
<dbReference type="PROSITE" id="PS50027">
    <property type="entry name" value="EGF_LAM_2"/>
    <property type="match status" value="1"/>
</dbReference>
<sequence>MKQQILPDLCRQVHCKYGARCENGNCVCPTECPKVLETVCANDGITYANECEMRHAACQNDQELNMLFYGECDEVEESQDEGSGAEIDCEERICRYGGVCEYNTEGLPHCICNFQCPSSTDPVCGSDGKLYDNECKLKKESCNLQRNIMKVHIEMCEEFREVPCSGESPLIDPLTNRDYYCGEGVGTKLCPPGSYCHKSSAFAKCCREIILIKTCSESLYGCCPDGRTSAQGPLYAGCPSICNCNRLGSFGLTCEPLSKQCFANPVSAALGVTDVSLVIGVYIEFLKKLMKDAPVTCTCNLYGSVRDDCEQMTGRCVCKHGIQGMKCDICPAGTVLGPDGCMDKSIALPVSGSCDDLICFHGAECKETEDNQAQCICDLNCSPDDNKDLVCGSDGNTYGSECQMKLFSCRYQKTITVESHSPCAKETKKKKFGMPVFLKHTGSPSNKKDLSRRES</sequence>
<keyword evidence="6" id="KW-0424">Laminin EGF-like domain</keyword>
<evidence type="ECO:0000256" key="2">
    <source>
        <dbReference type="ARBA" id="ARBA00022737"/>
    </source>
</evidence>
<keyword evidence="1" id="KW-0646">Protease inhibitor</keyword>
<evidence type="ECO:0000313" key="10">
    <source>
        <dbReference type="Proteomes" id="UP001054945"/>
    </source>
</evidence>
<dbReference type="Proteomes" id="UP001054945">
    <property type="component" value="Unassembled WGS sequence"/>
</dbReference>
<evidence type="ECO:0000259" key="8">
    <source>
        <dbReference type="PROSITE" id="PS51465"/>
    </source>
</evidence>
<keyword evidence="2" id="KW-0677">Repeat</keyword>
<dbReference type="FunFam" id="2.10.25.10:FF:000134">
    <property type="entry name" value="Transmembrane agrin"/>
    <property type="match status" value="1"/>
</dbReference>
<name>A0AAV4TJU5_CAEEX</name>
<dbReference type="GO" id="GO:0030154">
    <property type="term" value="P:cell differentiation"/>
    <property type="evidence" value="ECO:0007669"/>
    <property type="project" value="TreeGrafter"/>
</dbReference>
<dbReference type="Gene3D" id="3.30.60.30">
    <property type="match status" value="3"/>
</dbReference>
<comment type="caution">
    <text evidence="9">The sequence shown here is derived from an EMBL/GenBank/DDBJ whole genome shotgun (WGS) entry which is preliminary data.</text>
</comment>
<dbReference type="Pfam" id="PF07648">
    <property type="entry name" value="Kazal_2"/>
    <property type="match status" value="3"/>
</dbReference>
<dbReference type="Gene3D" id="2.10.25.10">
    <property type="entry name" value="Laminin"/>
    <property type="match status" value="1"/>
</dbReference>
<gene>
    <name evidence="9" type="ORF">CEXT_776871</name>
</gene>
<dbReference type="InterPro" id="IPR050653">
    <property type="entry name" value="Prot_Inhib_GrowthFact_Antg"/>
</dbReference>
<feature type="disulfide bond" evidence="6">
    <location>
        <begin position="318"/>
        <end position="327"/>
    </location>
</feature>
<feature type="disulfide bond" evidence="6">
    <location>
        <begin position="297"/>
        <end position="309"/>
    </location>
</feature>
<keyword evidence="5" id="KW-0325">Glycoprotein</keyword>
<dbReference type="SMART" id="SM00180">
    <property type="entry name" value="EGF_Lam"/>
    <property type="match status" value="1"/>
</dbReference>
<organism evidence="9 10">
    <name type="scientific">Caerostris extrusa</name>
    <name type="common">Bark spider</name>
    <name type="synonym">Caerostris bankana</name>
    <dbReference type="NCBI Taxonomy" id="172846"/>
    <lineage>
        <taxon>Eukaryota</taxon>
        <taxon>Metazoa</taxon>
        <taxon>Ecdysozoa</taxon>
        <taxon>Arthropoda</taxon>
        <taxon>Chelicerata</taxon>
        <taxon>Arachnida</taxon>
        <taxon>Araneae</taxon>
        <taxon>Araneomorphae</taxon>
        <taxon>Entelegynae</taxon>
        <taxon>Araneoidea</taxon>
        <taxon>Araneidae</taxon>
        <taxon>Caerostris</taxon>
    </lineage>
</organism>
<dbReference type="SMART" id="SM00280">
    <property type="entry name" value="KAZAL"/>
    <property type="match status" value="3"/>
</dbReference>
<dbReference type="SMART" id="SM00274">
    <property type="entry name" value="FOLN"/>
    <property type="match status" value="3"/>
</dbReference>
<evidence type="ECO:0000256" key="1">
    <source>
        <dbReference type="ARBA" id="ARBA00022690"/>
    </source>
</evidence>
<evidence type="ECO:0000256" key="6">
    <source>
        <dbReference type="PROSITE-ProRule" id="PRU00460"/>
    </source>
</evidence>
<dbReference type="InterPro" id="IPR036058">
    <property type="entry name" value="Kazal_dom_sf"/>
</dbReference>
<keyword evidence="10" id="KW-1185">Reference proteome</keyword>
<dbReference type="EMBL" id="BPLR01011227">
    <property type="protein sequence ID" value="GIY45050.1"/>
    <property type="molecule type" value="Genomic_DNA"/>
</dbReference>
<keyword evidence="4 6" id="KW-1015">Disulfide bond</keyword>
<dbReference type="SUPFAM" id="SSF100895">
    <property type="entry name" value="Kazal-type serine protease inhibitors"/>
    <property type="match status" value="3"/>
</dbReference>
<dbReference type="InterPro" id="IPR003884">
    <property type="entry name" value="FacI_MAC"/>
</dbReference>
<feature type="domain" description="Kazal-like" evidence="8">
    <location>
        <begin position="376"/>
        <end position="425"/>
    </location>
</feature>
<dbReference type="FunFam" id="3.30.60.30:FF:000024">
    <property type="entry name" value="Transmembrane agrin"/>
    <property type="match status" value="1"/>
</dbReference>
<dbReference type="PROSITE" id="PS51465">
    <property type="entry name" value="KAZAL_2"/>
    <property type="match status" value="3"/>
</dbReference>
<accession>A0AAV4TJU5</accession>
<keyword evidence="3" id="KW-0722">Serine protease inhibitor</keyword>
<proteinExistence type="predicted"/>
<evidence type="ECO:0000259" key="7">
    <source>
        <dbReference type="PROSITE" id="PS50027"/>
    </source>
</evidence>
<evidence type="ECO:0000256" key="3">
    <source>
        <dbReference type="ARBA" id="ARBA00022900"/>
    </source>
</evidence>
<dbReference type="InterPro" id="IPR003645">
    <property type="entry name" value="Fol_N"/>
</dbReference>
<feature type="domain" description="Laminin EGF-like" evidence="7">
    <location>
        <begin position="297"/>
        <end position="343"/>
    </location>
</feature>
<dbReference type="CDD" id="cd00104">
    <property type="entry name" value="KAZAL_FS"/>
    <property type="match status" value="3"/>
</dbReference>
<dbReference type="InterPro" id="IPR002350">
    <property type="entry name" value="Kazal_dom"/>
</dbReference>
<dbReference type="PANTHER" id="PTHR10913:SF45">
    <property type="entry name" value="FOLLISTATIN, ISOFORM A-RELATED"/>
    <property type="match status" value="1"/>
</dbReference>
<evidence type="ECO:0008006" key="11">
    <source>
        <dbReference type="Google" id="ProtNLM"/>
    </source>
</evidence>
<feature type="domain" description="Kazal-like" evidence="8">
    <location>
        <begin position="111"/>
        <end position="158"/>
    </location>
</feature>